<dbReference type="Proteomes" id="UP001649230">
    <property type="component" value="Chromosome"/>
</dbReference>
<keyword evidence="12" id="KW-1185">Reference proteome</keyword>
<sequence length="421" mass="44750">MTDSINLKFGRSVVTVEQAWESLVVHLNRMETEHVPLASAFGRRLAVPVHADHDVPHFRRSGVDGYAVRAADIGQASFECPVTLQVTEHIPSGTMPQQTIGPGMAARIMTGAPVPDGADAVVMLEMTDCLMEDSPSVGIVQIKKAVPTGSNITPVAGEVGVGEHLIKQGERVGPGEAAILATFGYSHVPVYKKPVVAIFSTGSELLNVEKPLQPGRIRNSNSYMLAFQVEAAGGVPVIMPALPDDVAEVKQALERAFESADFIITSGGVSVGDYDVLVELFGRWDGNLLFNKVSMRPGTPTSAAIWKEKLLLALSGNPGASFVGFELFAGPCIRAMQGCEQPFPVESSAYLDIDYGKGSAYPRYVRGTTRVEDGVRKVQPAGIDKSSIMVSIKDADCLIKLPAGGGGFRKGVPVAVYSLES</sequence>
<dbReference type="RefSeq" id="WP_235118768.1">
    <property type="nucleotide sequence ID" value="NZ_CP090978.1"/>
</dbReference>
<dbReference type="CDD" id="cd00887">
    <property type="entry name" value="MoeA"/>
    <property type="match status" value="1"/>
</dbReference>
<evidence type="ECO:0000256" key="4">
    <source>
        <dbReference type="ARBA" id="ARBA00013269"/>
    </source>
</evidence>
<comment type="function">
    <text evidence="1 9">Catalyzes the insertion of molybdate into adenylated molybdopterin with the concomitant release of AMP.</text>
</comment>
<evidence type="ECO:0000256" key="1">
    <source>
        <dbReference type="ARBA" id="ARBA00002901"/>
    </source>
</evidence>
<dbReference type="InterPro" id="IPR005110">
    <property type="entry name" value="MoeA_linker/N"/>
</dbReference>
<gene>
    <name evidence="11" type="ORF">L0M14_22425</name>
</gene>
<dbReference type="InterPro" id="IPR036688">
    <property type="entry name" value="MoeA_C_domain_IV_sf"/>
</dbReference>
<dbReference type="SUPFAM" id="SSF53218">
    <property type="entry name" value="Molybdenum cofactor biosynthesis proteins"/>
    <property type="match status" value="1"/>
</dbReference>
<dbReference type="SUPFAM" id="SSF63867">
    <property type="entry name" value="MoeA C-terminal domain-like"/>
    <property type="match status" value="1"/>
</dbReference>
<proteinExistence type="inferred from homology"/>
<dbReference type="Pfam" id="PF00994">
    <property type="entry name" value="MoCF_biosynth"/>
    <property type="match status" value="1"/>
</dbReference>
<keyword evidence="9" id="KW-0479">Metal-binding</keyword>
<accession>A0ABY3SGW8</accession>
<comment type="similarity">
    <text evidence="3 9">Belongs to the MoeA family.</text>
</comment>
<evidence type="ECO:0000256" key="6">
    <source>
        <dbReference type="ARBA" id="ARBA00022505"/>
    </source>
</evidence>
<evidence type="ECO:0000256" key="3">
    <source>
        <dbReference type="ARBA" id="ARBA00010763"/>
    </source>
</evidence>
<dbReference type="EC" id="2.10.1.1" evidence="4 9"/>
<dbReference type="PANTHER" id="PTHR10192">
    <property type="entry name" value="MOLYBDOPTERIN BIOSYNTHESIS PROTEIN"/>
    <property type="match status" value="1"/>
</dbReference>
<evidence type="ECO:0000256" key="8">
    <source>
        <dbReference type="ARBA" id="ARBA00047317"/>
    </source>
</evidence>
<dbReference type="PANTHER" id="PTHR10192:SF5">
    <property type="entry name" value="GEPHYRIN"/>
    <property type="match status" value="1"/>
</dbReference>
<dbReference type="Gene3D" id="2.170.190.11">
    <property type="entry name" value="Molybdopterin biosynthesis moea protein, domain 3"/>
    <property type="match status" value="1"/>
</dbReference>
<evidence type="ECO:0000256" key="5">
    <source>
        <dbReference type="ARBA" id="ARBA00021108"/>
    </source>
</evidence>
<evidence type="ECO:0000313" key="12">
    <source>
        <dbReference type="Proteomes" id="UP001649230"/>
    </source>
</evidence>
<dbReference type="Pfam" id="PF03454">
    <property type="entry name" value="MoeA_C"/>
    <property type="match status" value="1"/>
</dbReference>
<dbReference type="InterPro" id="IPR036425">
    <property type="entry name" value="MoaB/Mog-like_dom_sf"/>
</dbReference>
<keyword evidence="7 9" id="KW-0501">Molybdenum cofactor biosynthesis</keyword>
<comment type="cofactor">
    <cofactor evidence="9">
        <name>Mg(2+)</name>
        <dbReference type="ChEBI" id="CHEBI:18420"/>
    </cofactor>
</comment>
<evidence type="ECO:0000259" key="10">
    <source>
        <dbReference type="SMART" id="SM00852"/>
    </source>
</evidence>
<dbReference type="NCBIfam" id="NF045515">
    <property type="entry name" value="Glp_gephyrin"/>
    <property type="match status" value="1"/>
</dbReference>
<evidence type="ECO:0000256" key="2">
    <source>
        <dbReference type="ARBA" id="ARBA00005046"/>
    </source>
</evidence>
<feature type="domain" description="MoaB/Mog" evidence="10">
    <location>
        <begin position="197"/>
        <end position="335"/>
    </location>
</feature>
<dbReference type="InterPro" id="IPR005111">
    <property type="entry name" value="MoeA_C_domain_IV"/>
</dbReference>
<dbReference type="NCBIfam" id="TIGR00177">
    <property type="entry name" value="molyb_syn"/>
    <property type="match status" value="1"/>
</dbReference>
<dbReference type="Gene3D" id="3.90.105.10">
    <property type="entry name" value="Molybdopterin biosynthesis moea protein, domain 2"/>
    <property type="match status" value="1"/>
</dbReference>
<reference evidence="11 12" key="1">
    <citation type="journal article" date="2024" name="Int. J. Syst. Evol. Microbiol.">
        <title>Paenibacillus hexagrammi sp. nov., a novel bacterium isolated from the gut content of Hexagrammos agrammus.</title>
        <authorList>
            <person name="Jung H.K."/>
            <person name="Kim D.G."/>
            <person name="Zin H."/>
            <person name="Park J."/>
            <person name="Jung H."/>
            <person name="Kim Y.O."/>
            <person name="Kong H.J."/>
            <person name="Kim J.W."/>
            <person name="Kim Y.S."/>
        </authorList>
    </citation>
    <scope>NUCLEOTIDE SEQUENCE [LARGE SCALE GENOMIC DNA]</scope>
    <source>
        <strain evidence="11 12">YPD9-1</strain>
    </source>
</reference>
<comment type="catalytic activity">
    <reaction evidence="8">
        <text>adenylyl-molybdopterin + molybdate = Mo-molybdopterin + AMP + H(+)</text>
        <dbReference type="Rhea" id="RHEA:35047"/>
        <dbReference type="ChEBI" id="CHEBI:15378"/>
        <dbReference type="ChEBI" id="CHEBI:36264"/>
        <dbReference type="ChEBI" id="CHEBI:62727"/>
        <dbReference type="ChEBI" id="CHEBI:71302"/>
        <dbReference type="ChEBI" id="CHEBI:456215"/>
        <dbReference type="EC" id="2.10.1.1"/>
    </reaction>
</comment>
<dbReference type="SUPFAM" id="SSF63882">
    <property type="entry name" value="MoeA N-terminal region -like"/>
    <property type="match status" value="1"/>
</dbReference>
<evidence type="ECO:0000256" key="9">
    <source>
        <dbReference type="RuleBase" id="RU365090"/>
    </source>
</evidence>
<dbReference type="Gene3D" id="2.40.340.10">
    <property type="entry name" value="MoeA, C-terminal, domain IV"/>
    <property type="match status" value="1"/>
</dbReference>
<organism evidence="11 12">
    <name type="scientific">Paenibacillus hexagrammi</name>
    <dbReference type="NCBI Taxonomy" id="2908839"/>
    <lineage>
        <taxon>Bacteria</taxon>
        <taxon>Bacillati</taxon>
        <taxon>Bacillota</taxon>
        <taxon>Bacilli</taxon>
        <taxon>Bacillales</taxon>
        <taxon>Paenibacillaceae</taxon>
        <taxon>Paenibacillus</taxon>
    </lineage>
</organism>
<dbReference type="InterPro" id="IPR038987">
    <property type="entry name" value="MoeA-like"/>
</dbReference>
<evidence type="ECO:0000313" key="11">
    <source>
        <dbReference type="EMBL" id="UJF32424.1"/>
    </source>
</evidence>
<keyword evidence="9" id="KW-0460">Magnesium</keyword>
<dbReference type="InterPro" id="IPR001453">
    <property type="entry name" value="MoaB/Mog_dom"/>
</dbReference>
<dbReference type="Gene3D" id="3.40.980.10">
    <property type="entry name" value="MoaB/Mog-like domain"/>
    <property type="match status" value="1"/>
</dbReference>
<keyword evidence="6 9" id="KW-0500">Molybdenum</keyword>
<comment type="pathway">
    <text evidence="2 9">Cofactor biosynthesis; molybdopterin biosynthesis.</text>
</comment>
<dbReference type="InterPro" id="IPR036135">
    <property type="entry name" value="MoeA_linker/N_sf"/>
</dbReference>
<evidence type="ECO:0000256" key="7">
    <source>
        <dbReference type="ARBA" id="ARBA00023150"/>
    </source>
</evidence>
<keyword evidence="9" id="KW-0808">Transferase</keyword>
<dbReference type="EMBL" id="CP090978">
    <property type="protein sequence ID" value="UJF32424.1"/>
    <property type="molecule type" value="Genomic_DNA"/>
</dbReference>
<name>A0ABY3SGW8_9BACL</name>
<dbReference type="SMART" id="SM00852">
    <property type="entry name" value="MoCF_biosynth"/>
    <property type="match status" value="1"/>
</dbReference>
<dbReference type="Pfam" id="PF03453">
    <property type="entry name" value="MoeA_N"/>
    <property type="match status" value="1"/>
</dbReference>
<protein>
    <recommendedName>
        <fullName evidence="5 9">Molybdopterin molybdenumtransferase</fullName>
        <ecNumber evidence="4 9">2.10.1.1</ecNumber>
    </recommendedName>
</protein>